<dbReference type="AlphaFoldDB" id="A0A7J6EMH2"/>
<dbReference type="InterPro" id="IPR008930">
    <property type="entry name" value="Terpenoid_cyclase/PrenylTrfase"/>
</dbReference>
<dbReference type="CDD" id="cd00684">
    <property type="entry name" value="Terpene_cyclase_plant_C1"/>
    <property type="match status" value="1"/>
</dbReference>
<evidence type="ECO:0000256" key="1">
    <source>
        <dbReference type="ARBA" id="ARBA00001936"/>
    </source>
</evidence>
<comment type="pathway">
    <text evidence="3">Secondary metabolite biosynthesis; terpenoid biosynthesis.</text>
</comment>
<dbReference type="EMBL" id="JAATIP010000214">
    <property type="protein sequence ID" value="KAF4359603.1"/>
    <property type="molecule type" value="Genomic_DNA"/>
</dbReference>
<dbReference type="PANTHER" id="PTHR31225">
    <property type="entry name" value="OS04G0344100 PROTEIN-RELATED"/>
    <property type="match status" value="1"/>
</dbReference>
<comment type="cofactor">
    <cofactor evidence="2">
        <name>Mg(2+)</name>
        <dbReference type="ChEBI" id="CHEBI:18420"/>
    </cofactor>
</comment>
<evidence type="ECO:0000256" key="3">
    <source>
        <dbReference type="ARBA" id="ARBA00004721"/>
    </source>
</evidence>
<feature type="domain" description="Terpene synthase metal-binding" evidence="9">
    <location>
        <begin position="268"/>
        <end position="508"/>
    </location>
</feature>
<dbReference type="InterPro" id="IPR005630">
    <property type="entry name" value="Terpene_synthase_metal-bd"/>
</dbReference>
<dbReference type="GO" id="GO:0010333">
    <property type="term" value="F:terpene synthase activity"/>
    <property type="evidence" value="ECO:0007669"/>
    <property type="project" value="InterPro"/>
</dbReference>
<dbReference type="Pfam" id="PF01397">
    <property type="entry name" value="Terpene_synth"/>
    <property type="match status" value="1"/>
</dbReference>
<keyword evidence="5" id="KW-0460">Magnesium</keyword>
<dbReference type="SUPFAM" id="SSF48576">
    <property type="entry name" value="Terpenoid synthases"/>
    <property type="match status" value="1"/>
</dbReference>
<dbReference type="SFLD" id="SFLDG01019">
    <property type="entry name" value="Terpene_Cyclase_Like_1_C_Termi"/>
    <property type="match status" value="1"/>
</dbReference>
<dbReference type="GO" id="GO:0016102">
    <property type="term" value="P:diterpenoid biosynthetic process"/>
    <property type="evidence" value="ECO:0007669"/>
    <property type="project" value="InterPro"/>
</dbReference>
<dbReference type="Gene3D" id="1.10.600.10">
    <property type="entry name" value="Farnesyl Diphosphate Synthase"/>
    <property type="match status" value="1"/>
</dbReference>
<dbReference type="InterPro" id="IPR036965">
    <property type="entry name" value="Terpene_synth_N_sf"/>
</dbReference>
<dbReference type="SFLD" id="SFLDS00005">
    <property type="entry name" value="Isoprenoid_Synthase_Type_I"/>
    <property type="match status" value="1"/>
</dbReference>
<accession>A0A7J6EMH2</accession>
<feature type="domain" description="Terpene synthase N-terminal" evidence="8">
    <location>
        <begin position="29"/>
        <end position="211"/>
    </location>
</feature>
<protein>
    <recommendedName>
        <fullName evidence="12">Terpene synthase</fullName>
    </recommendedName>
</protein>
<evidence type="ECO:0000256" key="4">
    <source>
        <dbReference type="ARBA" id="ARBA00022723"/>
    </source>
</evidence>
<dbReference type="GO" id="GO:0000287">
    <property type="term" value="F:magnesium ion binding"/>
    <property type="evidence" value="ECO:0007669"/>
    <property type="project" value="InterPro"/>
</dbReference>
<evidence type="ECO:0000256" key="5">
    <source>
        <dbReference type="ARBA" id="ARBA00022842"/>
    </source>
</evidence>
<dbReference type="SUPFAM" id="SSF48239">
    <property type="entry name" value="Terpenoid cyclases/Protein prenyltransferases"/>
    <property type="match status" value="1"/>
</dbReference>
<reference evidence="10 11" key="1">
    <citation type="journal article" date="2020" name="bioRxiv">
        <title>Sequence and annotation of 42 cannabis genomes reveals extensive copy number variation in cannabinoid synthesis and pathogen resistance genes.</title>
        <authorList>
            <person name="Mckernan K.J."/>
            <person name="Helbert Y."/>
            <person name="Kane L.T."/>
            <person name="Ebling H."/>
            <person name="Zhang L."/>
            <person name="Liu B."/>
            <person name="Eaton Z."/>
            <person name="Mclaughlin S."/>
            <person name="Kingan S."/>
            <person name="Baybayan P."/>
            <person name="Concepcion G."/>
            <person name="Jordan M."/>
            <person name="Riva A."/>
            <person name="Barbazuk W."/>
            <person name="Harkins T."/>
        </authorList>
    </citation>
    <scope>NUCLEOTIDE SEQUENCE [LARGE SCALE GENOMIC DNA]</scope>
    <source>
        <strain evidence="11">cv. Jamaican Lion 4</strain>
        <tissue evidence="10">Leaf</tissue>
    </source>
</reference>
<name>A0A7J6EMH2_CANSA</name>
<evidence type="ECO:0000259" key="9">
    <source>
        <dbReference type="Pfam" id="PF03936"/>
    </source>
</evidence>
<gene>
    <name evidence="10" type="ORF">F8388_003606</name>
</gene>
<proteinExistence type="inferred from homology"/>
<keyword evidence="4" id="KW-0479">Metal-binding</keyword>
<dbReference type="InterPro" id="IPR001906">
    <property type="entry name" value="Terpene_synth_N"/>
</dbReference>
<evidence type="ECO:0000259" key="8">
    <source>
        <dbReference type="Pfam" id="PF01397"/>
    </source>
</evidence>
<dbReference type="InterPro" id="IPR044814">
    <property type="entry name" value="Terpene_cyclase_plant_C1"/>
</dbReference>
<dbReference type="Proteomes" id="UP000525078">
    <property type="component" value="Unassembled WGS sequence"/>
</dbReference>
<dbReference type="PANTHER" id="PTHR31225:SF221">
    <property type="entry name" value="(-)-GERMACRENE D SYNTHASE"/>
    <property type="match status" value="1"/>
</dbReference>
<dbReference type="FunFam" id="1.50.10.130:FF:000001">
    <property type="entry name" value="Isoprene synthase, chloroplastic"/>
    <property type="match status" value="1"/>
</dbReference>
<dbReference type="FunFam" id="1.10.600.10:FF:000007">
    <property type="entry name" value="Isoprene synthase, chloroplastic"/>
    <property type="match status" value="1"/>
</dbReference>
<evidence type="ECO:0000313" key="11">
    <source>
        <dbReference type="Proteomes" id="UP000525078"/>
    </source>
</evidence>
<sequence>MSTQILASSSSNENPNKIVRPIKTFHPHIWGEQFLHYNISEQDLYCQQQKVEELKEVIRREIFAAYYDAWKNQLKIIDVVERLGLSYHFETEIENMIEQIYNKTNNFDLLKDEELHDVSLWVRLLRQHGFRVSSDIFKKFKDEDGNFKKCLVSDTLGLLSLYEASHLSCVGENILDEALAFTTTHLNEFLAKKKEHHDDDDPLSKEIYRALERPLRKTLVNLHTKHFISIYEKDASHNKVLLQLAKLDFNLLQSLHKKELSEISRWWKESNFVQKFPFARDRIVELYLWMLGVYYEPQYSLARNILAKIIAFSSIADDIYDAYGTFEELELLTQAIERWDINCIDTLNQEYLKTFYKDLLNCYEEFEQVLTKEETYRVHYAKEVFKELIRSYFDEARWLNSGRVPNFEEYMEFATINCGYYMLIVSSLVGIKTSIVTKDVFEWLSKDRKIIRASVIICRLMDDIAEHKFEKDKYDEDSAIESYMMQHGVCEEEAYDELNKLIINSWKEINEEFLKPTKLASPILLRVLNFSRVMDLLYKNGDGFTHVGKVTKDTVAALLIDPIFQ</sequence>
<evidence type="ECO:0000256" key="6">
    <source>
        <dbReference type="ARBA" id="ARBA00023239"/>
    </source>
</evidence>
<dbReference type="Pfam" id="PF03936">
    <property type="entry name" value="Terpene_synth_C"/>
    <property type="match status" value="1"/>
</dbReference>
<dbReference type="Gene3D" id="1.50.10.130">
    <property type="entry name" value="Terpene synthase, N-terminal domain"/>
    <property type="match status" value="1"/>
</dbReference>
<organism evidence="10 11">
    <name type="scientific">Cannabis sativa</name>
    <name type="common">Hemp</name>
    <name type="synonym">Marijuana</name>
    <dbReference type="NCBI Taxonomy" id="3483"/>
    <lineage>
        <taxon>Eukaryota</taxon>
        <taxon>Viridiplantae</taxon>
        <taxon>Streptophyta</taxon>
        <taxon>Embryophyta</taxon>
        <taxon>Tracheophyta</taxon>
        <taxon>Spermatophyta</taxon>
        <taxon>Magnoliopsida</taxon>
        <taxon>eudicotyledons</taxon>
        <taxon>Gunneridae</taxon>
        <taxon>Pentapetalae</taxon>
        <taxon>rosids</taxon>
        <taxon>fabids</taxon>
        <taxon>Rosales</taxon>
        <taxon>Cannabaceae</taxon>
        <taxon>Cannabis</taxon>
    </lineage>
</organism>
<evidence type="ECO:0008006" key="12">
    <source>
        <dbReference type="Google" id="ProtNLM"/>
    </source>
</evidence>
<keyword evidence="6" id="KW-0456">Lyase</keyword>
<comment type="cofactor">
    <cofactor evidence="1">
        <name>Mn(2+)</name>
        <dbReference type="ChEBI" id="CHEBI:29035"/>
    </cofactor>
</comment>
<dbReference type="InterPro" id="IPR008949">
    <property type="entry name" value="Isoprenoid_synthase_dom_sf"/>
</dbReference>
<evidence type="ECO:0000256" key="7">
    <source>
        <dbReference type="ARBA" id="ARBA00033744"/>
    </source>
</evidence>
<comment type="similarity">
    <text evidence="7">Belongs to the terpene synthase family. Tpsb subfamily.</text>
</comment>
<evidence type="ECO:0000313" key="10">
    <source>
        <dbReference type="EMBL" id="KAF4359603.1"/>
    </source>
</evidence>
<comment type="caution">
    <text evidence="10">The sequence shown here is derived from an EMBL/GenBank/DDBJ whole genome shotgun (WGS) entry which is preliminary data.</text>
</comment>
<evidence type="ECO:0000256" key="2">
    <source>
        <dbReference type="ARBA" id="ARBA00001946"/>
    </source>
</evidence>
<dbReference type="InterPro" id="IPR034741">
    <property type="entry name" value="Terpene_cyclase-like_1_C"/>
</dbReference>
<dbReference type="InterPro" id="IPR050148">
    <property type="entry name" value="Terpene_synthase-like"/>
</dbReference>